<accession>A0A2T5K5X0</accession>
<name>A0A2T5K5X0_9RHOB</name>
<keyword evidence="4" id="KW-1185">Reference proteome</keyword>
<dbReference type="EMBL" id="QAOT01000011">
    <property type="protein sequence ID" value="PTR17748.1"/>
    <property type="molecule type" value="Genomic_DNA"/>
</dbReference>
<feature type="signal peptide" evidence="2">
    <location>
        <begin position="1"/>
        <end position="21"/>
    </location>
</feature>
<keyword evidence="2" id="KW-0732">Signal</keyword>
<organism evidence="3 4">
    <name type="scientific">Cereibacter azotoformans</name>
    <dbReference type="NCBI Taxonomy" id="43057"/>
    <lineage>
        <taxon>Bacteria</taxon>
        <taxon>Pseudomonadati</taxon>
        <taxon>Pseudomonadota</taxon>
        <taxon>Alphaproteobacteria</taxon>
        <taxon>Rhodobacterales</taxon>
        <taxon>Paracoccaceae</taxon>
        <taxon>Cereibacter</taxon>
    </lineage>
</organism>
<proteinExistence type="predicted"/>
<evidence type="ECO:0000313" key="3">
    <source>
        <dbReference type="EMBL" id="PTR17748.1"/>
    </source>
</evidence>
<evidence type="ECO:0000256" key="2">
    <source>
        <dbReference type="SAM" id="SignalP"/>
    </source>
</evidence>
<dbReference type="Proteomes" id="UP000244060">
    <property type="component" value="Unassembled WGS sequence"/>
</dbReference>
<evidence type="ECO:0008006" key="5">
    <source>
        <dbReference type="Google" id="ProtNLM"/>
    </source>
</evidence>
<comment type="caution">
    <text evidence="3">The sequence shown here is derived from an EMBL/GenBank/DDBJ whole genome shotgun (WGS) entry which is preliminary data.</text>
</comment>
<reference evidence="3 4" key="1">
    <citation type="submission" date="2018-04" db="EMBL/GenBank/DDBJ databases">
        <title>Genomic Encyclopedia of Type Strains, Phase III (KMG-III): the genomes of soil and plant-associated and newly described type strains.</title>
        <authorList>
            <person name="Whitman W."/>
        </authorList>
    </citation>
    <scope>NUCLEOTIDE SEQUENCE [LARGE SCALE GENOMIC DNA]</scope>
    <source>
        <strain evidence="3 4">KA25</strain>
    </source>
</reference>
<sequence length="117" mass="12200">MIRVLILRLLCLALVAVALVAGPVAHDAGAGRMTANAAMDHAKTDPAPCCPVAGHHDGKDGRVCAVSCAVAPSVLPDPVLMPLRLGLAVRQLPDWSPLPASRHPPPEDRPPRRHPAA</sequence>
<dbReference type="AlphaFoldDB" id="A0A2T5K5X0"/>
<evidence type="ECO:0000256" key="1">
    <source>
        <dbReference type="SAM" id="MobiDB-lite"/>
    </source>
</evidence>
<protein>
    <recommendedName>
        <fullName evidence="5">CopL family metal-binding regulatory protein</fullName>
    </recommendedName>
</protein>
<dbReference type="RefSeq" id="WP_180325103.1">
    <property type="nucleotide sequence ID" value="NZ_CP090022.1"/>
</dbReference>
<feature type="chain" id="PRO_5015506466" description="CopL family metal-binding regulatory protein" evidence="2">
    <location>
        <begin position="22"/>
        <end position="117"/>
    </location>
</feature>
<evidence type="ECO:0000313" key="4">
    <source>
        <dbReference type="Proteomes" id="UP000244060"/>
    </source>
</evidence>
<feature type="region of interest" description="Disordered" evidence="1">
    <location>
        <begin position="95"/>
        <end position="117"/>
    </location>
</feature>
<gene>
    <name evidence="3" type="ORF">C8J28_11134</name>
</gene>